<evidence type="ECO:0000313" key="2">
    <source>
        <dbReference type="Proteomes" id="UP000221020"/>
    </source>
</evidence>
<evidence type="ECO:0000313" key="1">
    <source>
        <dbReference type="EMBL" id="PED81554.1"/>
    </source>
</evidence>
<dbReference type="Pfam" id="PF13730">
    <property type="entry name" value="HTH_36"/>
    <property type="match status" value="1"/>
</dbReference>
<proteinExistence type="predicted"/>
<organism evidence="1 2">
    <name type="scientific">Bacillus pseudomycoides</name>
    <dbReference type="NCBI Taxonomy" id="64104"/>
    <lineage>
        <taxon>Bacteria</taxon>
        <taxon>Bacillati</taxon>
        <taxon>Bacillota</taxon>
        <taxon>Bacilli</taxon>
        <taxon>Bacillales</taxon>
        <taxon>Bacillaceae</taxon>
        <taxon>Bacillus</taxon>
        <taxon>Bacillus cereus group</taxon>
    </lineage>
</organism>
<dbReference type="SUPFAM" id="SSF46785">
    <property type="entry name" value="Winged helix' DNA-binding domain"/>
    <property type="match status" value="1"/>
</dbReference>
<comment type="caution">
    <text evidence="1">The sequence shown here is derived from an EMBL/GenBank/DDBJ whole genome shotgun (WGS) entry which is preliminary data.</text>
</comment>
<gene>
    <name evidence="1" type="ORF">CON65_16575</name>
</gene>
<dbReference type="Proteomes" id="UP000221020">
    <property type="component" value="Unassembled WGS sequence"/>
</dbReference>
<dbReference type="InterPro" id="IPR036390">
    <property type="entry name" value="WH_DNA-bd_sf"/>
</dbReference>
<dbReference type="EMBL" id="NVOR01000060">
    <property type="protein sequence ID" value="PED81554.1"/>
    <property type="molecule type" value="Genomic_DNA"/>
</dbReference>
<protein>
    <recommendedName>
        <fullName evidence="3">Helix-turn-helix domain-containing protein</fullName>
    </recommendedName>
</protein>
<name>A0AA91VAR3_9BACI</name>
<reference evidence="1 2" key="1">
    <citation type="submission" date="2017-09" db="EMBL/GenBank/DDBJ databases">
        <title>Large-scale bioinformatics analysis of Bacillus genomes uncovers conserved roles of natural products in bacterial physiology.</title>
        <authorList>
            <consortium name="Agbiome Team Llc"/>
            <person name="Bleich R.M."/>
            <person name="Grubbs K.J."/>
            <person name="Santa Maria K.C."/>
            <person name="Allen S.E."/>
            <person name="Farag S."/>
            <person name="Shank E.A."/>
            <person name="Bowers A."/>
        </authorList>
    </citation>
    <scope>NUCLEOTIDE SEQUENCE [LARGE SCALE GENOMIC DNA]</scope>
    <source>
        <strain evidence="1 2">AFS092012</strain>
    </source>
</reference>
<accession>A0AA91VAR3</accession>
<sequence length="157" mass="18432">MTRVYDKTKAEGTFFRLPSELRHYIFMKGYKAEMNYLYALISDAYNVNRGCAYPSQYTLSKYYGKDETTVRRHLAVLEKVGLVRIIGNGKGKGNFYKPLVPLTQEELFRKYPDAAAKFNKVTEDKERQRDRDLAKLEHENLLRENTEEQEALESIQF</sequence>
<dbReference type="AlphaFoldDB" id="A0AA91VAR3"/>
<dbReference type="InterPro" id="IPR036388">
    <property type="entry name" value="WH-like_DNA-bd_sf"/>
</dbReference>
<evidence type="ECO:0008006" key="3">
    <source>
        <dbReference type="Google" id="ProtNLM"/>
    </source>
</evidence>
<dbReference type="RefSeq" id="WP_097895960.1">
    <property type="nucleotide sequence ID" value="NZ_NVOR01000060.1"/>
</dbReference>
<dbReference type="Gene3D" id="1.10.10.10">
    <property type="entry name" value="Winged helix-like DNA-binding domain superfamily/Winged helix DNA-binding domain"/>
    <property type="match status" value="1"/>
</dbReference>